<gene>
    <name evidence="2" type="ORF">Arub01_00390</name>
</gene>
<dbReference type="InterPro" id="IPR043917">
    <property type="entry name" value="DUF5753"/>
</dbReference>
<dbReference type="PROSITE" id="PS50943">
    <property type="entry name" value="HTH_CROC1"/>
    <property type="match status" value="1"/>
</dbReference>
<organism evidence="2 3">
    <name type="scientific">Actinomadura rubrobrunea</name>
    <dbReference type="NCBI Taxonomy" id="115335"/>
    <lineage>
        <taxon>Bacteria</taxon>
        <taxon>Bacillati</taxon>
        <taxon>Actinomycetota</taxon>
        <taxon>Actinomycetes</taxon>
        <taxon>Streptosporangiales</taxon>
        <taxon>Thermomonosporaceae</taxon>
        <taxon>Actinomadura</taxon>
    </lineage>
</organism>
<dbReference type="Pfam" id="PF19054">
    <property type="entry name" value="DUF5753"/>
    <property type="match status" value="1"/>
</dbReference>
<name>A0A9W6PNU9_9ACTN</name>
<proteinExistence type="predicted"/>
<dbReference type="InterPro" id="IPR010982">
    <property type="entry name" value="Lambda_DNA-bd_dom_sf"/>
</dbReference>
<dbReference type="AlphaFoldDB" id="A0A9W6PNU9"/>
<keyword evidence="3" id="KW-1185">Reference proteome</keyword>
<dbReference type="GO" id="GO:0003677">
    <property type="term" value="F:DNA binding"/>
    <property type="evidence" value="ECO:0007669"/>
    <property type="project" value="InterPro"/>
</dbReference>
<dbReference type="SMART" id="SM00530">
    <property type="entry name" value="HTH_XRE"/>
    <property type="match status" value="1"/>
</dbReference>
<accession>A0A9W6PNU9</accession>
<dbReference type="CDD" id="cd00093">
    <property type="entry name" value="HTH_XRE"/>
    <property type="match status" value="1"/>
</dbReference>
<evidence type="ECO:0000259" key="1">
    <source>
        <dbReference type="PROSITE" id="PS50943"/>
    </source>
</evidence>
<evidence type="ECO:0000313" key="3">
    <source>
        <dbReference type="Proteomes" id="UP001165124"/>
    </source>
</evidence>
<feature type="domain" description="HTH cro/C1-type" evidence="1">
    <location>
        <begin position="23"/>
        <end position="77"/>
    </location>
</feature>
<dbReference type="EMBL" id="BSRZ01000001">
    <property type="protein sequence ID" value="GLW61795.1"/>
    <property type="molecule type" value="Genomic_DNA"/>
</dbReference>
<dbReference type="SUPFAM" id="SSF47413">
    <property type="entry name" value="lambda repressor-like DNA-binding domains"/>
    <property type="match status" value="1"/>
</dbReference>
<dbReference type="Pfam" id="PF13560">
    <property type="entry name" value="HTH_31"/>
    <property type="match status" value="1"/>
</dbReference>
<dbReference type="Proteomes" id="UP001165124">
    <property type="component" value="Unassembled WGS sequence"/>
</dbReference>
<reference evidence="2" key="1">
    <citation type="submission" date="2023-02" db="EMBL/GenBank/DDBJ databases">
        <title>Actinomadura rubrobrunea NBRC 14622.</title>
        <authorList>
            <person name="Ichikawa N."/>
            <person name="Sato H."/>
            <person name="Tonouchi N."/>
        </authorList>
    </citation>
    <scope>NUCLEOTIDE SEQUENCE</scope>
    <source>
        <strain evidence="2">NBRC 14622</strain>
    </source>
</reference>
<sequence>MAATKSALTYAPSVRARRLARSLKEARQRAGLTAVQAAARLGWSQPKISHIENGRTKPGVEDVEVMLTLYGITSPERDALLTLTREAERRGWWTNYADVFTGSYVALEDEASLIREWEPQIVPGLLQTQDYAREVIRAGRPHVDEHELRRRVMARMARQTLLRREPEPPHLHAVLDEAILRRPIGGWDLMKDQLRHLSKEARRPNVTLQVLPFAVGAHAGLEGLFIVLSFPEESDPDVVYTEGIYGDVYLESPEEIKRCTLAFEELCEMALSPEESVALIDAAAGD</sequence>
<protein>
    <submittedName>
        <fullName evidence="2">Transcriptional regulator</fullName>
    </submittedName>
</protein>
<dbReference type="InterPro" id="IPR001387">
    <property type="entry name" value="Cro/C1-type_HTH"/>
</dbReference>
<comment type="caution">
    <text evidence="2">The sequence shown here is derived from an EMBL/GenBank/DDBJ whole genome shotgun (WGS) entry which is preliminary data.</text>
</comment>
<dbReference type="Gene3D" id="1.10.260.40">
    <property type="entry name" value="lambda repressor-like DNA-binding domains"/>
    <property type="match status" value="1"/>
</dbReference>
<evidence type="ECO:0000313" key="2">
    <source>
        <dbReference type="EMBL" id="GLW61795.1"/>
    </source>
</evidence>
<dbReference type="RefSeq" id="WP_067907786.1">
    <property type="nucleotide sequence ID" value="NZ_BSRZ01000001.1"/>
</dbReference>